<name>A0A4R0YRD7_9GAMM</name>
<feature type="signal peptide" evidence="1">
    <location>
        <begin position="1"/>
        <end position="15"/>
    </location>
</feature>
<keyword evidence="1" id="KW-0732">Signal</keyword>
<dbReference type="AlphaFoldDB" id="A0A4R0YRD7"/>
<dbReference type="Proteomes" id="UP000291822">
    <property type="component" value="Unassembled WGS sequence"/>
</dbReference>
<dbReference type="RefSeq" id="WP_131151626.1">
    <property type="nucleotide sequence ID" value="NZ_SJTG01000004.1"/>
</dbReference>
<evidence type="ECO:0000256" key="1">
    <source>
        <dbReference type="SAM" id="SignalP"/>
    </source>
</evidence>
<accession>A0A4R0YRD7</accession>
<evidence type="ECO:0000313" key="2">
    <source>
        <dbReference type="EMBL" id="TCI08433.1"/>
    </source>
</evidence>
<keyword evidence="3" id="KW-1185">Reference proteome</keyword>
<comment type="caution">
    <text evidence="2">The sequence shown here is derived from an EMBL/GenBank/DDBJ whole genome shotgun (WGS) entry which is preliminary data.</text>
</comment>
<dbReference type="EMBL" id="SJTG01000004">
    <property type="protein sequence ID" value="TCI08433.1"/>
    <property type="molecule type" value="Genomic_DNA"/>
</dbReference>
<evidence type="ECO:0000313" key="3">
    <source>
        <dbReference type="Proteomes" id="UP000291822"/>
    </source>
</evidence>
<protein>
    <submittedName>
        <fullName evidence="2">Uncharacterized protein</fullName>
    </submittedName>
</protein>
<sequence>MQAANRFKFPSIVIAACLSASCSGISVTKLNDMDPKTAIGVPYNLPKTTFSIAVTRRVISCNGPLKGQVVAVVKAGTSVDADARYTLRSNGWLNTSSVKSTYGTDGRSLSLSTTVTNQAGPMIADTVSTVASIAALFAAGAGYSPACSGKSDSDPDGIPYALSQIKLLQESLKKESDQLVVATRTVTLMTSQLTVWGRDADKQFKSRLTEAIKQQQDIATKMSADEKSLADYLERTSDTQTYEFPLDRHIASGAKEIPADLVSATGSPKWGTVKAGDKSDPRDQFRVYFLIEPSDLHGIVSAPLPETTACGTNDSLDHGCAPSLDIQSGVPVRFPRQSKLLMCIAKPCGTGSNEVVIWEGPVLQIGRVYPVPAKGGLFKSSTMDMTADGNGVPTMVALADTSAAAASVASGAKQVAASLAGIPAAIDSAKLAEVTAQSNLLQAKNTLATAKANNANQNELAPLQAETTLAQAKLTNLQAEEALQKALSVQNGAGF</sequence>
<gene>
    <name evidence="2" type="ORF">EZM97_27820</name>
</gene>
<reference evidence="2 3" key="1">
    <citation type="submission" date="2019-02" db="EMBL/GenBank/DDBJ databases">
        <title>Dyella amyloliquefaciens sp. nov., isolated from forest soil.</title>
        <authorList>
            <person name="Gao Z.-H."/>
            <person name="Qiu L.-H."/>
        </authorList>
    </citation>
    <scope>NUCLEOTIDE SEQUENCE [LARGE SCALE GENOMIC DNA]</scope>
    <source>
        <strain evidence="2 3">KACC 12747</strain>
    </source>
</reference>
<dbReference type="PROSITE" id="PS51257">
    <property type="entry name" value="PROKAR_LIPOPROTEIN"/>
    <property type="match status" value="1"/>
</dbReference>
<proteinExistence type="predicted"/>
<feature type="chain" id="PRO_5020663783" evidence="1">
    <location>
        <begin position="16"/>
        <end position="495"/>
    </location>
</feature>
<organism evidence="2 3">
    <name type="scientific">Dyella soli</name>
    <dbReference type="NCBI Taxonomy" id="522319"/>
    <lineage>
        <taxon>Bacteria</taxon>
        <taxon>Pseudomonadati</taxon>
        <taxon>Pseudomonadota</taxon>
        <taxon>Gammaproteobacteria</taxon>
        <taxon>Lysobacterales</taxon>
        <taxon>Rhodanobacteraceae</taxon>
        <taxon>Dyella</taxon>
    </lineage>
</organism>